<gene>
    <name evidence="1" type="ORF">J42TS3_19750</name>
</gene>
<keyword evidence="2" id="KW-1185">Reference proteome</keyword>
<evidence type="ECO:0000313" key="1">
    <source>
        <dbReference type="EMBL" id="GIP52940.1"/>
    </source>
</evidence>
<accession>A0ABQ4MAB3</accession>
<proteinExistence type="predicted"/>
<sequence>MGQYLQMGIVYRASVSRETMNALSLREEKLLDELNKKNDMSLFDCHEHDDVIDFMLKEAIVLEQLHSFMQSQFSLYSRNDREVVEVFKEAVSAVSELSSLRELIELAEKNSFHCLQNSRIDESIKITPWNSLRLNSSMIVLFVKASYTWSNTIPS</sequence>
<dbReference type="RefSeq" id="WP_213654622.1">
    <property type="nucleotide sequence ID" value="NZ_BOSL01000005.1"/>
</dbReference>
<dbReference type="EMBL" id="BOSL01000005">
    <property type="protein sequence ID" value="GIP52940.1"/>
    <property type="molecule type" value="Genomic_DNA"/>
</dbReference>
<dbReference type="Proteomes" id="UP000679992">
    <property type="component" value="Unassembled WGS sequence"/>
</dbReference>
<reference evidence="1 2" key="1">
    <citation type="submission" date="2021-03" db="EMBL/GenBank/DDBJ databases">
        <title>Antimicrobial resistance genes in bacteria isolated from Japanese honey, and their potential for conferring macrolide and lincosamide resistance in the American foulbrood pathogen Paenibacillus larvae.</title>
        <authorList>
            <person name="Okamoto M."/>
            <person name="Kumagai M."/>
            <person name="Kanamori H."/>
            <person name="Takamatsu D."/>
        </authorList>
    </citation>
    <scope>NUCLEOTIDE SEQUENCE [LARGE SCALE GENOMIC DNA]</scope>
    <source>
        <strain evidence="1 2">J42TS3</strain>
    </source>
</reference>
<protein>
    <submittedName>
        <fullName evidence="1">Uncharacterized protein</fullName>
    </submittedName>
</protein>
<comment type="caution">
    <text evidence="1">The sequence shown here is derived from an EMBL/GenBank/DDBJ whole genome shotgun (WGS) entry which is preliminary data.</text>
</comment>
<organism evidence="1 2">
    <name type="scientific">Paenibacillus vini</name>
    <dbReference type="NCBI Taxonomy" id="1476024"/>
    <lineage>
        <taxon>Bacteria</taxon>
        <taxon>Bacillati</taxon>
        <taxon>Bacillota</taxon>
        <taxon>Bacilli</taxon>
        <taxon>Bacillales</taxon>
        <taxon>Paenibacillaceae</taxon>
        <taxon>Paenibacillus</taxon>
    </lineage>
</organism>
<name>A0ABQ4MAB3_9BACL</name>
<evidence type="ECO:0000313" key="2">
    <source>
        <dbReference type="Proteomes" id="UP000679992"/>
    </source>
</evidence>